<accession>N1UXB9</accession>
<reference evidence="2 3" key="1">
    <citation type="journal article" date="2013" name="Genome Announc.">
        <title>Draft Genome Sequence of Arthrobacter crystallopoietes Strain BAB-32, Revealing Genes for Bioremediation.</title>
        <authorList>
            <person name="Joshi M.N."/>
            <person name="Pandit A.S."/>
            <person name="Sharma A."/>
            <person name="Pandya R.V."/>
            <person name="Desai S.M."/>
            <person name="Saxena A.K."/>
            <person name="Bagatharia S.B."/>
        </authorList>
    </citation>
    <scope>NUCLEOTIDE SEQUENCE [LARGE SCALE GENOMIC DNA]</scope>
    <source>
        <strain evidence="2 3">BAB-32</strain>
    </source>
</reference>
<dbReference type="RefSeq" id="WP_005269961.1">
    <property type="nucleotide sequence ID" value="NZ_ANPE02000159.1"/>
</dbReference>
<dbReference type="Pfam" id="PF12728">
    <property type="entry name" value="HTH_17"/>
    <property type="match status" value="1"/>
</dbReference>
<feature type="domain" description="Helix-turn-helix" evidence="1">
    <location>
        <begin position="12"/>
        <end position="60"/>
    </location>
</feature>
<dbReference type="AlphaFoldDB" id="N1UXB9"/>
<dbReference type="InterPro" id="IPR041657">
    <property type="entry name" value="HTH_17"/>
</dbReference>
<evidence type="ECO:0000313" key="3">
    <source>
        <dbReference type="Proteomes" id="UP000010729"/>
    </source>
</evidence>
<comment type="caution">
    <text evidence="2">The sequence shown here is derived from an EMBL/GenBank/DDBJ whole genome shotgun (WGS) entry which is preliminary data.</text>
</comment>
<dbReference type="NCBIfam" id="TIGR01764">
    <property type="entry name" value="excise"/>
    <property type="match status" value="1"/>
</dbReference>
<dbReference type="EMBL" id="ANPE02000159">
    <property type="protein sequence ID" value="EMY33695.1"/>
    <property type="molecule type" value="Genomic_DNA"/>
</dbReference>
<name>N1UXB9_9MICC</name>
<dbReference type="InterPro" id="IPR010093">
    <property type="entry name" value="SinI_DNA-bd"/>
</dbReference>
<organism evidence="2 3">
    <name type="scientific">Arthrobacter crystallopoietes BAB-32</name>
    <dbReference type="NCBI Taxonomy" id="1246476"/>
    <lineage>
        <taxon>Bacteria</taxon>
        <taxon>Bacillati</taxon>
        <taxon>Actinomycetota</taxon>
        <taxon>Actinomycetes</taxon>
        <taxon>Micrococcales</taxon>
        <taxon>Micrococcaceae</taxon>
        <taxon>Crystallibacter</taxon>
    </lineage>
</organism>
<gene>
    <name evidence="2" type="ORF">D477_013556</name>
</gene>
<evidence type="ECO:0000259" key="1">
    <source>
        <dbReference type="Pfam" id="PF12728"/>
    </source>
</evidence>
<evidence type="ECO:0000313" key="2">
    <source>
        <dbReference type="EMBL" id="EMY33695.1"/>
    </source>
</evidence>
<protein>
    <submittedName>
        <fullName evidence="2">Excisionase family DNA binding domain-containing protein</fullName>
    </submittedName>
</protein>
<sequence length="69" mass="7456">MQRGQEPGISSFLTVLDVAERLNVSKMTVYRLVHSGKLPAVHISHSFRISEDAVSDYLAGAAVEADPGM</sequence>
<dbReference type="OrthoDB" id="1853825at2"/>
<keyword evidence="3" id="KW-1185">Reference proteome</keyword>
<dbReference type="Proteomes" id="UP000010729">
    <property type="component" value="Unassembled WGS sequence"/>
</dbReference>
<dbReference type="GO" id="GO:0003677">
    <property type="term" value="F:DNA binding"/>
    <property type="evidence" value="ECO:0007669"/>
    <property type="project" value="InterPro"/>
</dbReference>
<proteinExistence type="predicted"/>